<feature type="transmembrane region" description="Helical" evidence="5">
    <location>
        <begin position="392"/>
        <end position="413"/>
    </location>
</feature>
<dbReference type="InterPro" id="IPR005829">
    <property type="entry name" value="Sugar_transporter_CS"/>
</dbReference>
<evidence type="ECO:0000256" key="5">
    <source>
        <dbReference type="SAM" id="Phobius"/>
    </source>
</evidence>
<dbReference type="InterPro" id="IPR011701">
    <property type="entry name" value="MFS"/>
</dbReference>
<feature type="transmembrane region" description="Helical" evidence="5">
    <location>
        <begin position="108"/>
        <end position="128"/>
    </location>
</feature>
<organism evidence="7 8">
    <name type="scientific">Ktedonospora formicarum</name>
    <dbReference type="NCBI Taxonomy" id="2778364"/>
    <lineage>
        <taxon>Bacteria</taxon>
        <taxon>Bacillati</taxon>
        <taxon>Chloroflexota</taxon>
        <taxon>Ktedonobacteria</taxon>
        <taxon>Ktedonobacterales</taxon>
        <taxon>Ktedonobacteraceae</taxon>
        <taxon>Ktedonospora</taxon>
    </lineage>
</organism>
<protein>
    <submittedName>
        <fullName evidence="7">MFS transporter</fullName>
    </submittedName>
</protein>
<name>A0A8J3I3G4_9CHLR</name>
<feature type="transmembrane region" description="Helical" evidence="5">
    <location>
        <begin position="171"/>
        <end position="191"/>
    </location>
</feature>
<dbReference type="InterPro" id="IPR050327">
    <property type="entry name" value="Proton-linked_MCT"/>
</dbReference>
<keyword evidence="4 5" id="KW-0472">Membrane</keyword>
<evidence type="ECO:0000313" key="8">
    <source>
        <dbReference type="Proteomes" id="UP000612362"/>
    </source>
</evidence>
<evidence type="ECO:0000313" key="7">
    <source>
        <dbReference type="EMBL" id="GHO46170.1"/>
    </source>
</evidence>
<reference evidence="7" key="1">
    <citation type="submission" date="2020-10" db="EMBL/GenBank/DDBJ databases">
        <title>Taxonomic study of unclassified bacteria belonging to the class Ktedonobacteria.</title>
        <authorList>
            <person name="Yabe S."/>
            <person name="Wang C.M."/>
            <person name="Zheng Y."/>
            <person name="Sakai Y."/>
            <person name="Cavaletti L."/>
            <person name="Monciardini P."/>
            <person name="Donadio S."/>
        </authorList>
    </citation>
    <scope>NUCLEOTIDE SEQUENCE</scope>
    <source>
        <strain evidence="7">SOSP1-1</strain>
    </source>
</reference>
<sequence>MLAKMMRLRFHYGWVIAALIFLTMLLAAGMRSTPSVLIVPLQREFGWSNAAISLSISINLVIYGLSGPFTAALMQRLGIGRVIMGALLLVAVACTLTTFIHDVWQLDLLWGLLLGMATGALATILGAIVAERWFVKNRGLVMGILSASNATGQLVFLPLLASLAVSSGWRAAAWGTAIAALILLPLVFLFFRDRPRDIGLRPYGAPEEKGATQEEPQSKINPFAATFSALFQGMRSRDFWLLAGSFFVCGATTNGLIGTHLIPAEMDHGMSEVLAASMLALIGIFDLIGTTASGWLSDRVDSRWLLCWYYGLRGLSLIFLPYALNSANLALLVFIVFYGLDWVATVPPTVRLASDIFGKENVGILFGWISAAHQLGAATAAGLAGLSRTLLGSYQTIFISCGLLCLLAAGMVIRIGRVARPTQEQPQTQIAAQS</sequence>
<dbReference type="AlphaFoldDB" id="A0A8J3I3G4"/>
<dbReference type="SUPFAM" id="SSF103473">
    <property type="entry name" value="MFS general substrate transporter"/>
    <property type="match status" value="1"/>
</dbReference>
<feature type="transmembrane region" description="Helical" evidence="5">
    <location>
        <begin position="140"/>
        <end position="165"/>
    </location>
</feature>
<dbReference type="InterPro" id="IPR036259">
    <property type="entry name" value="MFS_trans_sf"/>
</dbReference>
<keyword evidence="2 5" id="KW-0812">Transmembrane</keyword>
<comment type="subcellular location">
    <subcellularLocation>
        <location evidence="1">Cell membrane</location>
        <topology evidence="1">Multi-pass membrane protein</topology>
    </subcellularLocation>
</comment>
<comment type="caution">
    <text evidence="7">The sequence shown here is derived from an EMBL/GenBank/DDBJ whole genome shotgun (WGS) entry which is preliminary data.</text>
</comment>
<dbReference type="GO" id="GO:0005886">
    <property type="term" value="C:plasma membrane"/>
    <property type="evidence" value="ECO:0007669"/>
    <property type="project" value="UniProtKB-SubCell"/>
</dbReference>
<dbReference type="GO" id="GO:0022857">
    <property type="term" value="F:transmembrane transporter activity"/>
    <property type="evidence" value="ECO:0007669"/>
    <property type="project" value="InterPro"/>
</dbReference>
<evidence type="ECO:0000256" key="4">
    <source>
        <dbReference type="ARBA" id="ARBA00023136"/>
    </source>
</evidence>
<dbReference type="Gene3D" id="1.20.1250.20">
    <property type="entry name" value="MFS general substrate transporter like domains"/>
    <property type="match status" value="2"/>
</dbReference>
<accession>A0A8J3I3G4</accession>
<evidence type="ECO:0000256" key="1">
    <source>
        <dbReference type="ARBA" id="ARBA00004651"/>
    </source>
</evidence>
<dbReference type="PROSITE" id="PS00217">
    <property type="entry name" value="SUGAR_TRANSPORT_2"/>
    <property type="match status" value="1"/>
</dbReference>
<evidence type="ECO:0000256" key="3">
    <source>
        <dbReference type="ARBA" id="ARBA00022989"/>
    </source>
</evidence>
<feature type="domain" description="Major facilitator superfamily (MFS) profile" evidence="6">
    <location>
        <begin position="15"/>
        <end position="420"/>
    </location>
</feature>
<evidence type="ECO:0000259" key="6">
    <source>
        <dbReference type="PROSITE" id="PS50850"/>
    </source>
</evidence>
<feature type="transmembrane region" description="Helical" evidence="5">
    <location>
        <begin position="82"/>
        <end position="102"/>
    </location>
</feature>
<proteinExistence type="predicted"/>
<feature type="transmembrane region" description="Helical" evidence="5">
    <location>
        <begin position="12"/>
        <end position="30"/>
    </location>
</feature>
<feature type="transmembrane region" description="Helical" evidence="5">
    <location>
        <begin position="239"/>
        <end position="262"/>
    </location>
</feature>
<dbReference type="EMBL" id="BNJF01000002">
    <property type="protein sequence ID" value="GHO46170.1"/>
    <property type="molecule type" value="Genomic_DNA"/>
</dbReference>
<evidence type="ECO:0000256" key="2">
    <source>
        <dbReference type="ARBA" id="ARBA00022692"/>
    </source>
</evidence>
<dbReference type="Proteomes" id="UP000612362">
    <property type="component" value="Unassembled WGS sequence"/>
</dbReference>
<dbReference type="InterPro" id="IPR020846">
    <property type="entry name" value="MFS_dom"/>
</dbReference>
<keyword evidence="3 5" id="KW-1133">Transmembrane helix</keyword>
<feature type="transmembrane region" description="Helical" evidence="5">
    <location>
        <begin position="50"/>
        <end position="70"/>
    </location>
</feature>
<dbReference type="PROSITE" id="PS50850">
    <property type="entry name" value="MFS"/>
    <property type="match status" value="1"/>
</dbReference>
<feature type="transmembrane region" description="Helical" evidence="5">
    <location>
        <begin position="274"/>
        <end position="297"/>
    </location>
</feature>
<dbReference type="PANTHER" id="PTHR11360">
    <property type="entry name" value="MONOCARBOXYLATE TRANSPORTER"/>
    <property type="match status" value="1"/>
</dbReference>
<dbReference type="CDD" id="cd17355">
    <property type="entry name" value="MFS_YcxA_like"/>
    <property type="match status" value="1"/>
</dbReference>
<gene>
    <name evidence="7" type="ORF">KSX_43330</name>
</gene>
<keyword evidence="8" id="KW-1185">Reference proteome</keyword>
<dbReference type="PANTHER" id="PTHR11360:SF284">
    <property type="entry name" value="EG:103B4.3 PROTEIN-RELATED"/>
    <property type="match status" value="1"/>
</dbReference>
<dbReference type="RefSeq" id="WP_220195564.1">
    <property type="nucleotide sequence ID" value="NZ_BNJF01000002.1"/>
</dbReference>
<dbReference type="Pfam" id="PF07690">
    <property type="entry name" value="MFS_1"/>
    <property type="match status" value="1"/>
</dbReference>